<dbReference type="GO" id="GO:0032299">
    <property type="term" value="C:ribonuclease H2 complex"/>
    <property type="evidence" value="ECO:0007669"/>
    <property type="project" value="UniProtKB-ARBA"/>
</dbReference>
<evidence type="ECO:0000256" key="7">
    <source>
        <dbReference type="ARBA" id="ARBA00022801"/>
    </source>
</evidence>
<dbReference type="PANTHER" id="PTHR10954">
    <property type="entry name" value="RIBONUCLEASE H2 SUBUNIT A"/>
    <property type="match status" value="1"/>
</dbReference>
<feature type="non-terminal residue" evidence="12">
    <location>
        <position position="1"/>
    </location>
</feature>
<evidence type="ECO:0000256" key="1">
    <source>
        <dbReference type="ARBA" id="ARBA00000077"/>
    </source>
</evidence>
<comment type="cofactor">
    <cofactor evidence="9">
        <name>Mn(2+)</name>
        <dbReference type="ChEBI" id="CHEBI:29035"/>
    </cofactor>
    <cofactor evidence="9">
        <name>Mg(2+)</name>
        <dbReference type="ChEBI" id="CHEBI:18420"/>
    </cofactor>
    <text evidence="9">Manganese or magnesium. Binds 1 divalent metal ion per monomer in the absence of substrate. May bind a second metal ion after substrate binding.</text>
</comment>
<evidence type="ECO:0000313" key="12">
    <source>
        <dbReference type="EMBL" id="CDG71754.1"/>
    </source>
</evidence>
<organism evidence="12">
    <name type="scientific">Hydra vulgaris</name>
    <name type="common">Hydra</name>
    <name type="synonym">Hydra attenuata</name>
    <dbReference type="NCBI Taxonomy" id="6087"/>
    <lineage>
        <taxon>Eukaryota</taxon>
        <taxon>Metazoa</taxon>
        <taxon>Cnidaria</taxon>
        <taxon>Hydrozoa</taxon>
        <taxon>Hydroidolina</taxon>
        <taxon>Anthoathecata</taxon>
        <taxon>Aplanulata</taxon>
        <taxon>Hydridae</taxon>
        <taxon>Hydra</taxon>
    </lineage>
</organism>
<sequence>IMNVNEYSKQNRISYVLLSNVPEITKTEPCCLGIDEAGRGPVLGPMVYSVCYCPISMIKKLSDLGFADSKTLTEEKRDNLLSVIENNCDFIGWAIKIISPTEISNEMLRRYKVTLNEISHGAAIELTRKTINAGANITEMYVDTVGDASKYQNKLSEVFDGVSVKVTPKADALFPIVSAASICAKVARDRCIQGWQFPEGDIKEDYGSGYPADPKTKQWLKDVVDPVFGFPQFVRFSWSTCVNILEKHACEVMWEDDEAEETDKKIVPITTFFAQKKNATNISVKHSKFFSERKLEQKFVTVGCWINTGIKGGTIRLIEKEYNKQLQYLVCRLHAKEFLA</sequence>
<dbReference type="NCBIfam" id="TIGR00729">
    <property type="entry name" value="ribonuclease HII"/>
    <property type="match status" value="1"/>
</dbReference>
<evidence type="ECO:0000256" key="6">
    <source>
        <dbReference type="ARBA" id="ARBA00022759"/>
    </source>
</evidence>
<dbReference type="InterPro" id="IPR023160">
    <property type="entry name" value="RNase_HII_hlx-loop-hlx_cap_dom"/>
</dbReference>
<dbReference type="GO" id="GO:0046872">
    <property type="term" value="F:metal ion binding"/>
    <property type="evidence" value="ECO:0007669"/>
    <property type="project" value="UniProtKB-KW"/>
</dbReference>
<accession>T2MI20</accession>
<feature type="binding site" evidence="9">
    <location>
        <position position="143"/>
    </location>
    <ligand>
        <name>a divalent metal cation</name>
        <dbReference type="ChEBI" id="CHEBI:60240"/>
    </ligand>
</feature>
<dbReference type="FunFam" id="3.30.420.10:FF:000016">
    <property type="entry name" value="Ribonuclease"/>
    <property type="match status" value="1"/>
</dbReference>
<evidence type="ECO:0000256" key="10">
    <source>
        <dbReference type="RuleBase" id="RU003515"/>
    </source>
</evidence>
<comment type="catalytic activity">
    <reaction evidence="1 9 10">
        <text>Endonucleolytic cleavage to 5'-phosphomonoester.</text>
        <dbReference type="EC" id="3.1.26.4"/>
    </reaction>
</comment>
<dbReference type="Gene3D" id="1.10.10.460">
    <property type="entry name" value="Ribonuclease hii. Domain 2"/>
    <property type="match status" value="1"/>
</dbReference>
<dbReference type="FunFam" id="1.10.10.460:FF:000001">
    <property type="entry name" value="Ribonuclease"/>
    <property type="match status" value="1"/>
</dbReference>
<feature type="binding site" evidence="9">
    <location>
        <position position="35"/>
    </location>
    <ligand>
        <name>a divalent metal cation</name>
        <dbReference type="ChEBI" id="CHEBI:60240"/>
    </ligand>
</feature>
<evidence type="ECO:0000259" key="11">
    <source>
        <dbReference type="PROSITE" id="PS51975"/>
    </source>
</evidence>
<keyword evidence="6 9" id="KW-0255">Endonuclease</keyword>
<protein>
    <recommendedName>
        <fullName evidence="10">Ribonuclease</fullName>
        <ecNumber evidence="10">3.1.26.4</ecNumber>
    </recommendedName>
</protein>
<dbReference type="GO" id="GO:0004523">
    <property type="term" value="F:RNA-DNA hybrid ribonuclease activity"/>
    <property type="evidence" value="ECO:0007669"/>
    <property type="project" value="UniProtKB-UniRule"/>
</dbReference>
<gene>
    <name evidence="12" type="primary">RNASEH2A</name>
</gene>
<dbReference type="InterPro" id="IPR001352">
    <property type="entry name" value="RNase_HII/HIII"/>
</dbReference>
<evidence type="ECO:0000256" key="5">
    <source>
        <dbReference type="ARBA" id="ARBA00022723"/>
    </source>
</evidence>
<dbReference type="SUPFAM" id="SSF53098">
    <property type="entry name" value="Ribonuclease H-like"/>
    <property type="match status" value="1"/>
</dbReference>
<dbReference type="PROSITE" id="PS51975">
    <property type="entry name" value="RNASE_H_2"/>
    <property type="match status" value="1"/>
</dbReference>
<evidence type="ECO:0000256" key="9">
    <source>
        <dbReference type="PROSITE-ProRule" id="PRU01319"/>
    </source>
</evidence>
<dbReference type="EMBL" id="HAAD01005522">
    <property type="protein sequence ID" value="CDG71754.1"/>
    <property type="molecule type" value="mRNA"/>
</dbReference>
<reference evidence="12" key="1">
    <citation type="journal article" date="2013" name="Genome Biol. Evol.">
        <title>Punctuated emergences of genetic and phenotypic innovations in eumetazoan, bilaterian, euteleostome, and hominidae ancestors.</title>
        <authorList>
            <person name="Wenger Y."/>
            <person name="Galliot B."/>
        </authorList>
    </citation>
    <scope>NUCLEOTIDE SEQUENCE</scope>
    <source>
        <tissue evidence="12">Whole animals</tissue>
    </source>
</reference>
<dbReference type="Gene3D" id="3.30.420.10">
    <property type="entry name" value="Ribonuclease H-like superfamily/Ribonuclease H"/>
    <property type="match status" value="1"/>
</dbReference>
<evidence type="ECO:0000256" key="3">
    <source>
        <dbReference type="ARBA" id="ARBA00007058"/>
    </source>
</evidence>
<feature type="binding site" evidence="9">
    <location>
        <position position="36"/>
    </location>
    <ligand>
        <name>a divalent metal cation</name>
        <dbReference type="ChEBI" id="CHEBI:60240"/>
    </ligand>
</feature>
<dbReference type="Pfam" id="PF01351">
    <property type="entry name" value="RNase_HII"/>
    <property type="match status" value="1"/>
</dbReference>
<evidence type="ECO:0000256" key="8">
    <source>
        <dbReference type="ARBA" id="ARBA00024981"/>
    </source>
</evidence>
<evidence type="ECO:0000256" key="4">
    <source>
        <dbReference type="ARBA" id="ARBA00022722"/>
    </source>
</evidence>
<dbReference type="CDD" id="cd07181">
    <property type="entry name" value="RNase_HII_eukaryota_like"/>
    <property type="match status" value="1"/>
</dbReference>
<evidence type="ECO:0000256" key="2">
    <source>
        <dbReference type="ARBA" id="ARBA00001946"/>
    </source>
</evidence>
<dbReference type="EC" id="3.1.26.4" evidence="10"/>
<feature type="domain" description="RNase H type-2" evidence="11">
    <location>
        <begin position="29"/>
        <end position="250"/>
    </location>
</feature>
<keyword evidence="5 9" id="KW-0479">Metal-binding</keyword>
<dbReference type="InterPro" id="IPR012337">
    <property type="entry name" value="RNaseH-like_sf"/>
</dbReference>
<dbReference type="GO" id="GO:0006298">
    <property type="term" value="P:mismatch repair"/>
    <property type="evidence" value="ECO:0007669"/>
    <property type="project" value="TreeGrafter"/>
</dbReference>
<comment type="cofactor">
    <cofactor evidence="2">
        <name>Mg(2+)</name>
        <dbReference type="ChEBI" id="CHEBI:18420"/>
    </cofactor>
</comment>
<dbReference type="PANTHER" id="PTHR10954:SF7">
    <property type="entry name" value="RIBONUCLEASE H2 SUBUNIT A"/>
    <property type="match status" value="1"/>
</dbReference>
<dbReference type="InterPro" id="IPR004649">
    <property type="entry name" value="RNase_H2_suA"/>
</dbReference>
<dbReference type="OrthoDB" id="7462577at2759"/>
<comment type="function">
    <text evidence="10">Endonuclease that specifically degrades the RNA of RNA-DNA hybrids.</text>
</comment>
<dbReference type="GO" id="GO:0003723">
    <property type="term" value="F:RNA binding"/>
    <property type="evidence" value="ECO:0007669"/>
    <property type="project" value="UniProtKB-UniRule"/>
</dbReference>
<keyword evidence="7 9" id="KW-0378">Hydrolase</keyword>
<dbReference type="AlphaFoldDB" id="T2MI20"/>
<name>T2MI20_HYDVU</name>
<dbReference type="InterPro" id="IPR024567">
    <property type="entry name" value="RNase_HII/HIII_dom"/>
</dbReference>
<dbReference type="GO" id="GO:0043137">
    <property type="term" value="P:DNA replication, removal of RNA primer"/>
    <property type="evidence" value="ECO:0007669"/>
    <property type="project" value="TreeGrafter"/>
</dbReference>
<comment type="function">
    <text evidence="8">Catalytic subunit of RNase HII, an endonuclease that specifically degrades the RNA of RNA:DNA hybrids. Participates in DNA replication, possibly by mediating the removal of lagging-strand Okazaki fragment RNA primers during DNA replication. Mediates the excision of single ribonucleotides from DNA:RNA duplexes.</text>
</comment>
<proteinExistence type="evidence at transcript level"/>
<keyword evidence="4 9" id="KW-0540">Nuclease</keyword>
<comment type="similarity">
    <text evidence="3">Belongs to the RNase HII family. Eukaryotic subfamily.</text>
</comment>
<dbReference type="InterPro" id="IPR036397">
    <property type="entry name" value="RNaseH_sf"/>
</dbReference>